<organism evidence="1 2">
    <name type="scientific">Nocardia panacis</name>
    <dbReference type="NCBI Taxonomy" id="2340916"/>
    <lineage>
        <taxon>Bacteria</taxon>
        <taxon>Bacillati</taxon>
        <taxon>Actinomycetota</taxon>
        <taxon>Actinomycetes</taxon>
        <taxon>Mycobacteriales</taxon>
        <taxon>Nocardiaceae</taxon>
        <taxon>Nocardia</taxon>
    </lineage>
</organism>
<gene>
    <name evidence="1" type="ORF">D5S18_02980</name>
</gene>
<dbReference type="EMBL" id="QZFU01000010">
    <property type="protein sequence ID" value="RJO79310.1"/>
    <property type="molecule type" value="Genomic_DNA"/>
</dbReference>
<keyword evidence="2" id="KW-1185">Reference proteome</keyword>
<accession>A0A3A4KVN9</accession>
<dbReference type="RefSeq" id="WP_120037712.1">
    <property type="nucleotide sequence ID" value="NZ_QZFU01000010.1"/>
</dbReference>
<name>A0A3A4KVN9_9NOCA</name>
<dbReference type="AlphaFoldDB" id="A0A3A4KVN9"/>
<sequence>MTVFIVPESEGSKKGNRFAFRGKDGGRIYSVPFLQYLSGESAAMVGKAVDENWDEARLTRGLIGVECPAAADAVLKMANDQVISLSRAWTEASSAAVGESVGSENS</sequence>
<protein>
    <submittedName>
        <fullName evidence="1">Uncharacterized protein</fullName>
    </submittedName>
</protein>
<comment type="caution">
    <text evidence="1">The sequence shown here is derived from an EMBL/GenBank/DDBJ whole genome shotgun (WGS) entry which is preliminary data.</text>
</comment>
<evidence type="ECO:0000313" key="2">
    <source>
        <dbReference type="Proteomes" id="UP000266677"/>
    </source>
</evidence>
<dbReference type="OrthoDB" id="4578704at2"/>
<proteinExistence type="predicted"/>
<evidence type="ECO:0000313" key="1">
    <source>
        <dbReference type="EMBL" id="RJO79310.1"/>
    </source>
</evidence>
<reference evidence="1 2" key="1">
    <citation type="submission" date="2018-09" db="EMBL/GenBank/DDBJ databases">
        <title>YIM PH21274 draft genome.</title>
        <authorList>
            <person name="Miao C."/>
        </authorList>
    </citation>
    <scope>NUCLEOTIDE SEQUENCE [LARGE SCALE GENOMIC DNA]</scope>
    <source>
        <strain evidence="1 2">YIM PH 21724</strain>
    </source>
</reference>
<dbReference type="Proteomes" id="UP000266677">
    <property type="component" value="Unassembled WGS sequence"/>
</dbReference>